<dbReference type="PROSITE" id="PS50011">
    <property type="entry name" value="PROTEIN_KINASE_DOM"/>
    <property type="match status" value="1"/>
</dbReference>
<keyword evidence="11 19" id="KW-0067">ATP-binding</keyword>
<feature type="region of interest" description="Disordered" evidence="20">
    <location>
        <begin position="931"/>
        <end position="1106"/>
    </location>
</feature>
<dbReference type="InterPro" id="IPR017441">
    <property type="entry name" value="Protein_kinase_ATP_BS"/>
</dbReference>
<name>A0ABP0JCR7_9DINO</name>
<evidence type="ECO:0000256" key="19">
    <source>
        <dbReference type="PROSITE-ProRule" id="PRU10141"/>
    </source>
</evidence>
<evidence type="ECO:0000256" key="3">
    <source>
        <dbReference type="ARBA" id="ARBA00012513"/>
    </source>
</evidence>
<keyword evidence="9 23" id="KW-0418">Kinase</keyword>
<dbReference type="PROSITE" id="PS00108">
    <property type="entry name" value="PROTEIN_KINASE_ST"/>
    <property type="match status" value="1"/>
</dbReference>
<dbReference type="Pfam" id="PF00810">
    <property type="entry name" value="ER_lumen_recept"/>
    <property type="match status" value="1"/>
</dbReference>
<evidence type="ECO:0000256" key="20">
    <source>
        <dbReference type="SAM" id="MobiDB-lite"/>
    </source>
</evidence>
<protein>
    <recommendedName>
        <fullName evidence="3">non-specific serine/threonine protein kinase</fullName>
        <ecNumber evidence="3">2.7.11.1</ecNumber>
    </recommendedName>
</protein>
<comment type="catalytic activity">
    <reaction evidence="18">
        <text>L-seryl-[protein] + ATP = O-phospho-L-seryl-[protein] + ADP + H(+)</text>
        <dbReference type="Rhea" id="RHEA:17989"/>
        <dbReference type="Rhea" id="RHEA-COMP:9863"/>
        <dbReference type="Rhea" id="RHEA-COMP:11604"/>
        <dbReference type="ChEBI" id="CHEBI:15378"/>
        <dbReference type="ChEBI" id="CHEBI:29999"/>
        <dbReference type="ChEBI" id="CHEBI:30616"/>
        <dbReference type="ChEBI" id="CHEBI:83421"/>
        <dbReference type="ChEBI" id="CHEBI:456216"/>
        <dbReference type="EC" id="2.7.11.1"/>
    </reaction>
</comment>
<feature type="transmembrane region" description="Helical" evidence="21">
    <location>
        <begin position="414"/>
        <end position="431"/>
    </location>
</feature>
<gene>
    <name evidence="23" type="ORF">SCF082_LOCUS11400</name>
</gene>
<organism evidence="23 24">
    <name type="scientific">Durusdinium trenchii</name>
    <dbReference type="NCBI Taxonomy" id="1381693"/>
    <lineage>
        <taxon>Eukaryota</taxon>
        <taxon>Sar</taxon>
        <taxon>Alveolata</taxon>
        <taxon>Dinophyceae</taxon>
        <taxon>Suessiales</taxon>
        <taxon>Symbiodiniaceae</taxon>
        <taxon>Durusdinium</taxon>
    </lineage>
</organism>
<dbReference type="EMBL" id="CAXAMM010006747">
    <property type="protein sequence ID" value="CAK9012151.1"/>
    <property type="molecule type" value="Genomic_DNA"/>
</dbReference>
<keyword evidence="10" id="KW-0256">Endoplasmic reticulum</keyword>
<evidence type="ECO:0000256" key="11">
    <source>
        <dbReference type="ARBA" id="ARBA00022840"/>
    </source>
</evidence>
<evidence type="ECO:0000313" key="24">
    <source>
        <dbReference type="Proteomes" id="UP001642464"/>
    </source>
</evidence>
<dbReference type="PANTHER" id="PTHR44899:SF3">
    <property type="entry name" value="SERINE_THREONINE-PROTEIN KINASE NEK1"/>
    <property type="match status" value="1"/>
</dbReference>
<feature type="compositionally biased region" description="Basic and acidic residues" evidence="20">
    <location>
        <begin position="1030"/>
        <end position="1040"/>
    </location>
</feature>
<keyword evidence="8 19" id="KW-0547">Nucleotide-binding</keyword>
<dbReference type="InterPro" id="IPR008271">
    <property type="entry name" value="Ser/Thr_kinase_AS"/>
</dbReference>
<dbReference type="Gene3D" id="3.40.50.1820">
    <property type="entry name" value="alpha/beta hydrolase"/>
    <property type="match status" value="1"/>
</dbReference>
<comment type="similarity">
    <text evidence="2">Belongs to the ERD2 family.</text>
</comment>
<evidence type="ECO:0000256" key="18">
    <source>
        <dbReference type="ARBA" id="ARBA00048679"/>
    </source>
</evidence>
<evidence type="ECO:0000256" key="12">
    <source>
        <dbReference type="ARBA" id="ARBA00022892"/>
    </source>
</evidence>
<dbReference type="InterPro" id="IPR000719">
    <property type="entry name" value="Prot_kinase_dom"/>
</dbReference>
<comment type="catalytic activity">
    <reaction evidence="17">
        <text>L-threonyl-[protein] + ATP = O-phospho-L-threonyl-[protein] + ADP + H(+)</text>
        <dbReference type="Rhea" id="RHEA:46608"/>
        <dbReference type="Rhea" id="RHEA-COMP:11060"/>
        <dbReference type="Rhea" id="RHEA-COMP:11605"/>
        <dbReference type="ChEBI" id="CHEBI:15378"/>
        <dbReference type="ChEBI" id="CHEBI:30013"/>
        <dbReference type="ChEBI" id="CHEBI:30616"/>
        <dbReference type="ChEBI" id="CHEBI:61977"/>
        <dbReference type="ChEBI" id="CHEBI:456216"/>
        <dbReference type="EC" id="2.7.11.1"/>
    </reaction>
</comment>
<feature type="compositionally biased region" description="Polar residues" evidence="20">
    <location>
        <begin position="936"/>
        <end position="947"/>
    </location>
</feature>
<proteinExistence type="inferred from homology"/>
<dbReference type="InterPro" id="IPR000133">
    <property type="entry name" value="ER_ret_rcpt"/>
</dbReference>
<evidence type="ECO:0000256" key="8">
    <source>
        <dbReference type="ARBA" id="ARBA00022741"/>
    </source>
</evidence>
<sequence>MSVGGLICHVARSSEKRCPCIFAWSKLAPGGTLALQSALSFPHALAGVCSIAGWASAGLMPSKAETSELPIFMSHGHDDRMVPIEVARNSCSALAALGYKKVSLMTFKGLRHQLSTLQFKEIMEFYRQVIPERVEGFISPCLECNWFYEACHKCQRQVSTHWMNVQMPFLRTHSFIPPAKRNLRASAQGESLGRLLLQEITEQLKKVAWELWELGQLNRQRDISADTTTSSFAVLNEEVAGRWVIPGVCPRQCLVVSVRVALLPSWGLFLLLDIDDQGSYLDDLTLVWSKVRGYIDVEEFIAGCCRIHGPAKALLDIGGEPNSRTLRGKPSFGLTAHPDHALEEMDRSGRTELEAPEPLVLLPASSIEQAGAMCLLGVENVTQWAKKDTGTLLLRESGVFALLATLAKNRSCSGQWYIVTSIIVLAVFYKLDATYERQKDTCSLAVILVPCFLGAFLLAKTYQLVDILWTFSQFCEGFAMVKNSEQTFFSPITGHWGDLLRFIDGSEAEARGSKRVNPTARERRSGGHVAESTCGSLSDYVKVRTVGRGSFGEALLVKHRTTGQLSVLKRVRLEVVGSGSDAVAAAESAAREAQVLHQLRHPHIVEFLAAFVDSSRDSSGSTLCLLMAFFEGGDLQHRLQKVRQECRRLQEPPALRWFDELCSALAYVHQHHVLHRDLKPSNIFLTGRSSGSAHCISEEESVAIGDFGVSRPLTHAMELVTTMVGTPCYLSPEVCKGKPYSYKSDIWSLGCVLYEMMALRPPFGTAPNLEALVTRIIRADVSLPENITNEYPEASRCTRAMLRQLPERRPTAMSLLNRPRLQPPTYELPGMESTCVTKVFDPPNRETGRSLPAEQVALAAAAANNAVKAALSPRIRPKLGLHLEEAPRMTVEGADRPTRRPKGVMEDPPECIRKANGPYPSSPVIVAAKVPPVSHGSRTPALSSQRTASREAKHSNAQPLSARPKAYHPQVWPQPHQRSPRGSPPRSDPDRTEGTARSSSLTPRSPPGEDSKFKHRREERSRQSQAFRQWLREQRAKGKESPGSMADSSQSPIQEESSPCDLTTESVAPELADQDKLNESREATSRSPTSPSQPRRKSKVSPPKQEWRTEIYCPGFPVITVEDEVELQQTDPSRTMVAKKQLQLSEVEVPRGPADVGGTPADTMEVVTQHWISPEGSLPATKVLSTHTAPEKKEDCESQATVCSKLGQEVSFNEAQTTQQVVPGIAGPKAFVLDDSKKSVSIGDRIEGIRACLEARMGTQRFQKLYKSLTKDDAAVNSLSGSSVSWPRDSSMFLPEDIDEAFIGAGDGGSDDVNSLIPLVAKLVACEQSYFS</sequence>
<keyword evidence="16" id="KW-0675">Receptor</keyword>
<feature type="compositionally biased region" description="Basic and acidic residues" evidence="20">
    <location>
        <begin position="1073"/>
        <end position="1084"/>
    </location>
</feature>
<dbReference type="Gene3D" id="1.10.510.10">
    <property type="entry name" value="Transferase(Phosphotransferase) domain 1"/>
    <property type="match status" value="1"/>
</dbReference>
<reference evidence="23 24" key="1">
    <citation type="submission" date="2024-02" db="EMBL/GenBank/DDBJ databases">
        <authorList>
            <person name="Chen Y."/>
            <person name="Shah S."/>
            <person name="Dougan E. K."/>
            <person name="Thang M."/>
            <person name="Chan C."/>
        </authorList>
    </citation>
    <scope>NUCLEOTIDE SEQUENCE [LARGE SCALE GENOMIC DNA]</scope>
</reference>
<feature type="binding site" evidence="19">
    <location>
        <position position="569"/>
    </location>
    <ligand>
        <name>ATP</name>
        <dbReference type="ChEBI" id="CHEBI:30616"/>
    </ligand>
</feature>
<keyword evidence="12" id="KW-0931">ER-Golgi transport</keyword>
<dbReference type="InterPro" id="IPR003140">
    <property type="entry name" value="PLipase/COase/thioEstase"/>
</dbReference>
<dbReference type="GO" id="GO:0016301">
    <property type="term" value="F:kinase activity"/>
    <property type="evidence" value="ECO:0007669"/>
    <property type="project" value="UniProtKB-KW"/>
</dbReference>
<evidence type="ECO:0000256" key="4">
    <source>
        <dbReference type="ARBA" id="ARBA00022448"/>
    </source>
</evidence>
<dbReference type="InterPro" id="IPR011009">
    <property type="entry name" value="Kinase-like_dom_sf"/>
</dbReference>
<evidence type="ECO:0000259" key="22">
    <source>
        <dbReference type="PROSITE" id="PS50011"/>
    </source>
</evidence>
<keyword evidence="15 21" id="KW-0472">Membrane</keyword>
<feature type="compositionally biased region" description="Low complexity" evidence="20">
    <location>
        <begin position="1048"/>
        <end position="1059"/>
    </location>
</feature>
<dbReference type="SMART" id="SM00220">
    <property type="entry name" value="S_TKc"/>
    <property type="match status" value="1"/>
</dbReference>
<evidence type="ECO:0000256" key="16">
    <source>
        <dbReference type="ARBA" id="ARBA00023170"/>
    </source>
</evidence>
<evidence type="ECO:0000256" key="17">
    <source>
        <dbReference type="ARBA" id="ARBA00047899"/>
    </source>
</evidence>
<keyword evidence="6" id="KW-0808">Transferase</keyword>
<keyword evidence="14 21" id="KW-1133">Transmembrane helix</keyword>
<dbReference type="Pfam" id="PF00069">
    <property type="entry name" value="Pkinase"/>
    <property type="match status" value="1"/>
</dbReference>
<dbReference type="Proteomes" id="UP001642464">
    <property type="component" value="Unassembled WGS sequence"/>
</dbReference>
<keyword evidence="5" id="KW-0723">Serine/threonine-protein kinase</keyword>
<keyword evidence="24" id="KW-1185">Reference proteome</keyword>
<dbReference type="SUPFAM" id="SSF53474">
    <property type="entry name" value="alpha/beta-Hydrolases"/>
    <property type="match status" value="1"/>
</dbReference>
<feature type="compositionally biased region" description="Basic and acidic residues" evidence="20">
    <location>
        <begin position="1007"/>
        <end position="1022"/>
    </location>
</feature>
<evidence type="ECO:0000313" key="23">
    <source>
        <dbReference type="EMBL" id="CAK9012151.1"/>
    </source>
</evidence>
<dbReference type="InterPro" id="IPR051131">
    <property type="entry name" value="NEK_Ser/Thr_kinase_NIMA"/>
</dbReference>
<evidence type="ECO:0000256" key="7">
    <source>
        <dbReference type="ARBA" id="ARBA00022692"/>
    </source>
</evidence>
<evidence type="ECO:0000256" key="21">
    <source>
        <dbReference type="SAM" id="Phobius"/>
    </source>
</evidence>
<dbReference type="SUPFAM" id="SSF56112">
    <property type="entry name" value="Protein kinase-like (PK-like)"/>
    <property type="match status" value="1"/>
</dbReference>
<evidence type="ECO:0000256" key="9">
    <source>
        <dbReference type="ARBA" id="ARBA00022777"/>
    </source>
</evidence>
<evidence type="ECO:0000256" key="15">
    <source>
        <dbReference type="ARBA" id="ARBA00023136"/>
    </source>
</evidence>
<evidence type="ECO:0000256" key="5">
    <source>
        <dbReference type="ARBA" id="ARBA00022527"/>
    </source>
</evidence>
<evidence type="ECO:0000256" key="10">
    <source>
        <dbReference type="ARBA" id="ARBA00022824"/>
    </source>
</evidence>
<dbReference type="PROSITE" id="PS00107">
    <property type="entry name" value="PROTEIN_KINASE_ATP"/>
    <property type="match status" value="1"/>
</dbReference>
<evidence type="ECO:0000256" key="13">
    <source>
        <dbReference type="ARBA" id="ARBA00022927"/>
    </source>
</evidence>
<accession>A0ABP0JCR7</accession>
<evidence type="ECO:0000256" key="14">
    <source>
        <dbReference type="ARBA" id="ARBA00022989"/>
    </source>
</evidence>
<dbReference type="EC" id="2.7.11.1" evidence="3"/>
<keyword evidence="7 21" id="KW-0812">Transmembrane</keyword>
<evidence type="ECO:0000256" key="1">
    <source>
        <dbReference type="ARBA" id="ARBA00004477"/>
    </source>
</evidence>
<evidence type="ECO:0000256" key="2">
    <source>
        <dbReference type="ARBA" id="ARBA00010120"/>
    </source>
</evidence>
<feature type="compositionally biased region" description="Low complexity" evidence="20">
    <location>
        <begin position="973"/>
        <end position="985"/>
    </location>
</feature>
<feature type="domain" description="Protein kinase" evidence="22">
    <location>
        <begin position="540"/>
        <end position="821"/>
    </location>
</feature>
<dbReference type="InterPro" id="IPR029058">
    <property type="entry name" value="AB_hydrolase_fold"/>
</dbReference>
<feature type="transmembrane region" description="Helical" evidence="21">
    <location>
        <begin position="443"/>
        <end position="465"/>
    </location>
</feature>
<comment type="caution">
    <text evidence="23">The sequence shown here is derived from an EMBL/GenBank/DDBJ whole genome shotgun (WGS) entry which is preliminary data.</text>
</comment>
<dbReference type="Pfam" id="PF02230">
    <property type="entry name" value="Abhydrolase_2"/>
    <property type="match status" value="1"/>
</dbReference>
<dbReference type="PANTHER" id="PTHR44899">
    <property type="entry name" value="CAMK FAMILY PROTEIN KINASE"/>
    <property type="match status" value="1"/>
</dbReference>
<keyword evidence="4" id="KW-0813">Transport</keyword>
<keyword evidence="13" id="KW-0653">Protein transport</keyword>
<comment type="subcellular location">
    <subcellularLocation>
        <location evidence="1">Endoplasmic reticulum membrane</location>
        <topology evidence="1">Multi-pass membrane protein</topology>
    </subcellularLocation>
</comment>
<evidence type="ECO:0000256" key="6">
    <source>
        <dbReference type="ARBA" id="ARBA00022679"/>
    </source>
</evidence>